<dbReference type="InterPro" id="IPR011042">
    <property type="entry name" value="6-blade_b-propeller_TolB-like"/>
</dbReference>
<dbReference type="Pfam" id="PF03022">
    <property type="entry name" value="MRJP"/>
    <property type="match status" value="1"/>
</dbReference>
<dbReference type="Proteomes" id="UP001595453">
    <property type="component" value="Unassembled WGS sequence"/>
</dbReference>
<sequence length="363" mass="39153">MKTLPLIKCLLPVLWLSSVVQAAQLSEPPIGELQSVAELPFRPGNVSVTPHGRIFATVHPFGRDEGLQLVEISTDGSAKPWPSSAVQSNATNKSLTKLDSPLGLTQDGQGHLWVIDMGQHTGRTQLWGFDIATGRNIKQLVLDEQVAPPGSFVQDIVVDGELGFAYLADIAANALIAVNLKTGHATQFQDHFSLQPDVDAEMQIDGKKTQFAGQPARVGVNPLTLSGDGEYLFYGAMTGTHWYRVNTKALRLGNHETIAASVTLVGHKPVSDGAATSSSGKHYFTNLNQGAIDVLDNGKLSTLSQSPQLSWPDNVQLGEPGWLYVAVNQLHLTPAFTGGEDLGKAPYRIMRVWVGATEHRVNR</sequence>
<dbReference type="RefSeq" id="WP_377120836.1">
    <property type="nucleotide sequence ID" value="NZ_JBHRSD010000006.1"/>
</dbReference>
<protein>
    <submittedName>
        <fullName evidence="4">L-dopachrome tautomerase-related protein</fullName>
    </submittedName>
</protein>
<proteinExistence type="predicted"/>
<comment type="caution">
    <text evidence="4">The sequence shown here is derived from an EMBL/GenBank/DDBJ whole genome shotgun (WGS) entry which is preliminary data.</text>
</comment>
<organism evidence="4 5">
    <name type="scientific">Pseudoalteromonas fenneropenaei</name>
    <dbReference type="NCBI Taxonomy" id="1737459"/>
    <lineage>
        <taxon>Bacteria</taxon>
        <taxon>Pseudomonadati</taxon>
        <taxon>Pseudomonadota</taxon>
        <taxon>Gammaproteobacteria</taxon>
        <taxon>Alteromonadales</taxon>
        <taxon>Pseudoalteromonadaceae</taxon>
        <taxon>Pseudoalteromonas</taxon>
    </lineage>
</organism>
<keyword evidence="2" id="KW-0964">Secreted</keyword>
<evidence type="ECO:0000313" key="4">
    <source>
        <dbReference type="EMBL" id="MFC3031523.1"/>
    </source>
</evidence>
<accession>A0ABV7CG45</accession>
<dbReference type="PANTHER" id="PTHR10009">
    <property type="entry name" value="PROTEIN YELLOW-RELATED"/>
    <property type="match status" value="1"/>
</dbReference>
<keyword evidence="3" id="KW-0732">Signal</keyword>
<keyword evidence="5" id="KW-1185">Reference proteome</keyword>
<dbReference type="EMBL" id="JBHRSD010000006">
    <property type="protein sequence ID" value="MFC3031523.1"/>
    <property type="molecule type" value="Genomic_DNA"/>
</dbReference>
<dbReference type="InterPro" id="IPR017996">
    <property type="entry name" value="MRJP/yellow-related"/>
</dbReference>
<evidence type="ECO:0000256" key="1">
    <source>
        <dbReference type="ARBA" id="ARBA00004613"/>
    </source>
</evidence>
<name>A0ABV7CG45_9GAMM</name>
<dbReference type="SUPFAM" id="SSF101898">
    <property type="entry name" value="NHL repeat"/>
    <property type="match status" value="1"/>
</dbReference>
<evidence type="ECO:0000256" key="3">
    <source>
        <dbReference type="SAM" id="SignalP"/>
    </source>
</evidence>
<reference evidence="5" key="1">
    <citation type="journal article" date="2019" name="Int. J. Syst. Evol. Microbiol.">
        <title>The Global Catalogue of Microorganisms (GCM) 10K type strain sequencing project: providing services to taxonomists for standard genome sequencing and annotation.</title>
        <authorList>
            <consortium name="The Broad Institute Genomics Platform"/>
            <consortium name="The Broad Institute Genome Sequencing Center for Infectious Disease"/>
            <person name="Wu L."/>
            <person name="Ma J."/>
        </authorList>
    </citation>
    <scope>NUCLEOTIDE SEQUENCE [LARGE SCALE GENOMIC DNA]</scope>
    <source>
        <strain evidence="5">KCTC 42730</strain>
    </source>
</reference>
<feature type="chain" id="PRO_5045219240" evidence="3">
    <location>
        <begin position="23"/>
        <end position="363"/>
    </location>
</feature>
<dbReference type="Gene3D" id="2.120.10.30">
    <property type="entry name" value="TolB, C-terminal domain"/>
    <property type="match status" value="1"/>
</dbReference>
<dbReference type="PANTHER" id="PTHR10009:SF18">
    <property type="entry name" value="PROTEIN YELLOW-LIKE PROTEIN"/>
    <property type="match status" value="1"/>
</dbReference>
<feature type="signal peptide" evidence="3">
    <location>
        <begin position="1"/>
        <end position="22"/>
    </location>
</feature>
<evidence type="ECO:0000313" key="5">
    <source>
        <dbReference type="Proteomes" id="UP001595453"/>
    </source>
</evidence>
<comment type="subcellular location">
    <subcellularLocation>
        <location evidence="1">Secreted</location>
    </subcellularLocation>
</comment>
<evidence type="ECO:0000256" key="2">
    <source>
        <dbReference type="ARBA" id="ARBA00022525"/>
    </source>
</evidence>
<gene>
    <name evidence="4" type="ORF">ACFOEE_03170</name>
</gene>